<accession>A0A4R5EG87</accession>
<comment type="caution">
    <text evidence="2">The sequence shown here is derived from an EMBL/GenBank/DDBJ whole genome shotgun (WGS) entry which is preliminary data.</text>
</comment>
<protein>
    <recommendedName>
        <fullName evidence="1">Heparinase II/III-like C-terminal domain-containing protein</fullName>
    </recommendedName>
</protein>
<dbReference type="EMBL" id="SMLD01000158">
    <property type="protein sequence ID" value="TDE33431.1"/>
    <property type="molecule type" value="Genomic_DNA"/>
</dbReference>
<dbReference type="Gene3D" id="2.70.98.70">
    <property type="match status" value="1"/>
</dbReference>
<organism evidence="2 3">
    <name type="scientific">Nonomuraea mesophila</name>
    <dbReference type="NCBI Taxonomy" id="2530382"/>
    <lineage>
        <taxon>Bacteria</taxon>
        <taxon>Bacillati</taxon>
        <taxon>Actinomycetota</taxon>
        <taxon>Actinomycetes</taxon>
        <taxon>Streptosporangiales</taxon>
        <taxon>Streptosporangiaceae</taxon>
        <taxon>Nonomuraea</taxon>
    </lineage>
</organism>
<dbReference type="InterPro" id="IPR012480">
    <property type="entry name" value="Hepar_II_III_C"/>
</dbReference>
<dbReference type="Proteomes" id="UP000295136">
    <property type="component" value="Unassembled WGS sequence"/>
</dbReference>
<feature type="domain" description="Heparinase II/III-like C-terminal" evidence="1">
    <location>
        <begin position="49"/>
        <end position="171"/>
    </location>
</feature>
<proteinExistence type="predicted"/>
<keyword evidence="3" id="KW-1185">Reference proteome</keyword>
<reference evidence="2 3" key="1">
    <citation type="submission" date="2019-03" db="EMBL/GenBank/DDBJ databases">
        <title>Draft genome sequences of novel Actinobacteria.</title>
        <authorList>
            <person name="Sahin N."/>
            <person name="Ay H."/>
            <person name="Saygin H."/>
        </authorList>
    </citation>
    <scope>NUCLEOTIDE SEQUENCE [LARGE SCALE GENOMIC DNA]</scope>
    <source>
        <strain evidence="2 3">6K102</strain>
    </source>
</reference>
<name>A0A4R5EG87_9ACTN</name>
<dbReference type="GO" id="GO:0016829">
    <property type="term" value="F:lyase activity"/>
    <property type="evidence" value="ECO:0007669"/>
    <property type="project" value="InterPro"/>
</dbReference>
<evidence type="ECO:0000313" key="2">
    <source>
        <dbReference type="EMBL" id="TDE33431.1"/>
    </source>
</evidence>
<dbReference type="AlphaFoldDB" id="A0A4R5EG87"/>
<evidence type="ECO:0000259" key="1">
    <source>
        <dbReference type="Pfam" id="PF07940"/>
    </source>
</evidence>
<evidence type="ECO:0000313" key="3">
    <source>
        <dbReference type="Proteomes" id="UP000295136"/>
    </source>
</evidence>
<sequence length="311" mass="34407">MFRRARTTSGRAICLSDQFPAIKVEEVMRGRVRFAGQPAVDLGPHLGLTYSAHGRRILVEAGFHSYERTGYAEWTRSPQAHNVPVVSAPFRPGPATRLVSSAIGPSRQSFELADDAYGVRRTRRVQVSHRPDLMAVHDSVPPDASLRSLWHFDPSLRIVSRSEGTVVLGDGDFRVTLLPFPARRSGRAAGTDLTRLPAYVGGRHRAVRRGGARTDRDRARRRGASAVAFGRFADRAHARRPRPPSAAVHHGSGRFRHAQCDRCFTMSVRSQVGRVAARVSPRALLHPPVRSRRLLSLRRRIAHCSGSPPRG</sequence>
<dbReference type="Pfam" id="PF07940">
    <property type="entry name" value="Hepar_II_III_C"/>
    <property type="match status" value="1"/>
</dbReference>
<gene>
    <name evidence="2" type="ORF">E1295_38205</name>
</gene>